<keyword evidence="3" id="KW-1185">Reference proteome</keyword>
<feature type="region of interest" description="Disordered" evidence="1">
    <location>
        <begin position="658"/>
        <end position="768"/>
    </location>
</feature>
<dbReference type="SMR" id="A2DPG0"/>
<dbReference type="Proteomes" id="UP000001542">
    <property type="component" value="Unassembled WGS sequence"/>
</dbReference>
<dbReference type="AlphaFoldDB" id="A2DPG0"/>
<dbReference type="SUPFAM" id="SSF50978">
    <property type="entry name" value="WD40 repeat-like"/>
    <property type="match status" value="1"/>
</dbReference>
<feature type="compositionally biased region" description="Basic and acidic residues" evidence="1">
    <location>
        <begin position="719"/>
        <end position="744"/>
    </location>
</feature>
<sequence>MRKVDLNYGTAPIFEINIGSGGVNSVHTISENLYLSTSSDQISLFDSDTVQESVPTQTECSVYIRKQELLVAITKSDHSFIILTPSNLKMPFLEGIPTNQSFVNHIIYSSKSNIFLTIGQGVSIWRFSFDPTASKGNLQKAGFKITLQGHFLDDYNFTILNEPQFDYHNEFLILPSQSGIRFYKQDGSYSQFTTDPISEVSPISFNQSISKLLAINEDKITIYHKNQSIFRCFKLPNESIISAFYFSKTDVLFVTAKQDFFLMNLKTGKFWRCASARQPISRLLYYPGSFPRIIRITGSTIYCRQINIPWKFWVQNIGGFKQIQRNPKINSAARLTMLTDDNTITFISPKNKAVLTSLPPSNQTKIIQIFYDRGFSQKNTKRDDLMVITEDGKLSVYNTETVPISLKSDYEFNATYLTQFTSKGDPFYAISTTTGEILICNYEDLKISNRIQISPTPEPIKCVEFDGQHLIAITESELIAYNATTLSFVLKKKCNTDGLIKMNNNILYIGRDNGKISRYEIINQNIRETMISSHESEITSFSFGDAFWVSISLDGTVNYHNYVDTCLANINLDNQIFSSEILNGKRDLILSTPSDLMIIKGPIVFGKECDQEIPQLDNYNRIVDVLASGMFRSTSLGDVEPKEAIFIRNERLEKQITEENLKYSAKSSPKPQKTAEMEEDNKDQENNAYDNDAEVEEEKNEESNHEIIIQEPEAVSENAESREIRAPRHINKEDIKQKGKDKKSTNSKRLNKNKNTNSYAGPVQSSNSLKSLQKNEEILLFSQDCIDKLNKKPQKHQVSQPHGKNSNPKSIQRIKDRISDQKFQSQKEITIETDSYINIPIEKSNSLTSFDSILTPPPAFGNNPNSAAFKQNFQKASVANVYANKKKANTFAYNERSLFQPLNLPNQNKEKFIDPQLYPDDYRKQFFELDKGYSMNKKSFQTILPPSPNSQPETSSNTENSANKENKDVETTSKTNNKEEIKQDDSMINYVIMKRYPTPPVIKEEWTVNPPRHRLSRNETPNFVRPSIILQNEVTSKSEVNKLYGKGSHALIPLPDRNDSDSLNNKQNKVKYNSQNQKNSYRESLIIQPIHFLQPGEAPPPPQTANQRARIIVPAWARSARK</sequence>
<dbReference type="VEuPathDB" id="TrichDB:TVAGG3_0680740"/>
<protein>
    <submittedName>
        <fullName evidence="2">Uncharacterized protein</fullName>
    </submittedName>
</protein>
<feature type="compositionally biased region" description="Acidic residues" evidence="1">
    <location>
        <begin position="691"/>
        <end position="700"/>
    </location>
</feature>
<gene>
    <name evidence="2" type="ORF">TVAG_170170</name>
</gene>
<evidence type="ECO:0000256" key="1">
    <source>
        <dbReference type="SAM" id="MobiDB-lite"/>
    </source>
</evidence>
<feature type="region of interest" description="Disordered" evidence="1">
    <location>
        <begin position="791"/>
        <end position="811"/>
    </location>
</feature>
<dbReference type="VEuPathDB" id="TrichDB:TVAG_170170"/>
<dbReference type="EMBL" id="DS113227">
    <property type="protein sequence ID" value="EAY17704.1"/>
    <property type="molecule type" value="Genomic_DNA"/>
</dbReference>
<feature type="compositionally biased region" description="Polar residues" evidence="1">
    <location>
        <begin position="939"/>
        <end position="961"/>
    </location>
</feature>
<proteinExistence type="predicted"/>
<dbReference type="InParanoid" id="A2DPG0"/>
<dbReference type="SUPFAM" id="SSF101898">
    <property type="entry name" value="NHL repeat"/>
    <property type="match status" value="1"/>
</dbReference>
<evidence type="ECO:0000313" key="3">
    <source>
        <dbReference type="Proteomes" id="UP000001542"/>
    </source>
</evidence>
<reference evidence="2" key="2">
    <citation type="journal article" date="2007" name="Science">
        <title>Draft genome sequence of the sexually transmitted pathogen Trichomonas vaginalis.</title>
        <authorList>
            <person name="Carlton J.M."/>
            <person name="Hirt R.P."/>
            <person name="Silva J.C."/>
            <person name="Delcher A.L."/>
            <person name="Schatz M."/>
            <person name="Zhao Q."/>
            <person name="Wortman J.R."/>
            <person name="Bidwell S.L."/>
            <person name="Alsmark U.C.M."/>
            <person name="Besteiro S."/>
            <person name="Sicheritz-Ponten T."/>
            <person name="Noel C.J."/>
            <person name="Dacks J.B."/>
            <person name="Foster P.G."/>
            <person name="Simillion C."/>
            <person name="Van de Peer Y."/>
            <person name="Miranda-Saavedra D."/>
            <person name="Barton G.J."/>
            <person name="Westrop G.D."/>
            <person name="Mueller S."/>
            <person name="Dessi D."/>
            <person name="Fiori P.L."/>
            <person name="Ren Q."/>
            <person name="Paulsen I."/>
            <person name="Zhang H."/>
            <person name="Bastida-Corcuera F.D."/>
            <person name="Simoes-Barbosa A."/>
            <person name="Brown M.T."/>
            <person name="Hayes R.D."/>
            <person name="Mukherjee M."/>
            <person name="Okumura C.Y."/>
            <person name="Schneider R."/>
            <person name="Smith A.J."/>
            <person name="Vanacova S."/>
            <person name="Villalvazo M."/>
            <person name="Haas B.J."/>
            <person name="Pertea M."/>
            <person name="Feldblyum T.V."/>
            <person name="Utterback T.R."/>
            <person name="Shu C.L."/>
            <person name="Osoegawa K."/>
            <person name="de Jong P.J."/>
            <person name="Hrdy I."/>
            <person name="Horvathova L."/>
            <person name="Zubacova Z."/>
            <person name="Dolezal P."/>
            <person name="Malik S.B."/>
            <person name="Logsdon J.M. Jr."/>
            <person name="Henze K."/>
            <person name="Gupta A."/>
            <person name="Wang C.C."/>
            <person name="Dunne R.L."/>
            <person name="Upcroft J.A."/>
            <person name="Upcroft P."/>
            <person name="White O."/>
            <person name="Salzberg S.L."/>
            <person name="Tang P."/>
            <person name="Chiu C.-H."/>
            <person name="Lee Y.-S."/>
            <person name="Embley T.M."/>
            <person name="Coombs G.H."/>
            <person name="Mottram J.C."/>
            <person name="Tachezy J."/>
            <person name="Fraser-Liggett C.M."/>
            <person name="Johnson P.J."/>
        </authorList>
    </citation>
    <scope>NUCLEOTIDE SEQUENCE [LARGE SCALE GENOMIC DNA]</scope>
    <source>
        <strain evidence="2">G3</strain>
    </source>
</reference>
<dbReference type="Gene3D" id="2.130.10.10">
    <property type="entry name" value="YVTN repeat-like/Quinoprotein amine dehydrogenase"/>
    <property type="match status" value="1"/>
</dbReference>
<feature type="compositionally biased region" description="Basic and acidic residues" evidence="1">
    <location>
        <begin position="962"/>
        <end position="982"/>
    </location>
</feature>
<dbReference type="PANTHER" id="PTHR45532:SF1">
    <property type="entry name" value="WD REPEAT-CONTAINING PROTEIN 97"/>
    <property type="match status" value="1"/>
</dbReference>
<evidence type="ECO:0000313" key="2">
    <source>
        <dbReference type="EMBL" id="EAY17704.1"/>
    </source>
</evidence>
<dbReference type="PANTHER" id="PTHR45532">
    <property type="entry name" value="WD REPEAT-CONTAINING PROTEIN 97"/>
    <property type="match status" value="1"/>
</dbReference>
<name>A2DPG0_TRIV3</name>
<dbReference type="InterPro" id="IPR015943">
    <property type="entry name" value="WD40/YVTN_repeat-like_dom_sf"/>
</dbReference>
<feature type="compositionally biased region" description="Polar residues" evidence="1">
    <location>
        <begin position="796"/>
        <end position="810"/>
    </location>
</feature>
<accession>A2DPG0</accession>
<organism evidence="2 3">
    <name type="scientific">Trichomonas vaginalis (strain ATCC PRA-98 / G3)</name>
    <dbReference type="NCBI Taxonomy" id="412133"/>
    <lineage>
        <taxon>Eukaryota</taxon>
        <taxon>Metamonada</taxon>
        <taxon>Parabasalia</taxon>
        <taxon>Trichomonadida</taxon>
        <taxon>Trichomonadidae</taxon>
        <taxon>Trichomonas</taxon>
    </lineage>
</organism>
<feature type="region of interest" description="Disordered" evidence="1">
    <location>
        <begin position="939"/>
        <end position="982"/>
    </location>
</feature>
<feature type="compositionally biased region" description="Polar residues" evidence="1">
    <location>
        <begin position="753"/>
        <end position="768"/>
    </location>
</feature>
<reference evidence="2" key="1">
    <citation type="submission" date="2006-10" db="EMBL/GenBank/DDBJ databases">
        <authorList>
            <person name="Amadeo P."/>
            <person name="Zhao Q."/>
            <person name="Wortman J."/>
            <person name="Fraser-Liggett C."/>
            <person name="Carlton J."/>
        </authorList>
    </citation>
    <scope>NUCLEOTIDE SEQUENCE</scope>
    <source>
        <strain evidence="2">G3</strain>
    </source>
</reference>
<dbReference type="OrthoDB" id="10647749at2759"/>
<dbReference type="KEGG" id="tva:4775722"/>
<dbReference type="RefSeq" id="XP_001329839.1">
    <property type="nucleotide sequence ID" value="XM_001329804.1"/>
</dbReference>
<dbReference type="InterPro" id="IPR036322">
    <property type="entry name" value="WD40_repeat_dom_sf"/>
</dbReference>